<sequence length="389" mass="43852">MSDDEFYEDDDDWYWYEDEYTGIGDELAATAVHSPIMVEDPSLEVVETFSDWEYYSDDYYDDDPSIIKKQGTEGHHHADGPPRKKKRKLSSQQENIPALSLGPAIVDDDSPPTDANSFKGVLWRHPSSLTEEEITLYEPGKGEKVALLSDWREIFKTSLIRKDWFQNGNTESHDDGKQLSRVVREVTPEIPEMGVPENSYATYSPPPLEIDDMDKSINRQREKNIQSELVKPQSNLREMMVIGDSEDDAEDIEESAPLEESAAPEDEQMGQQEEQAEAEQQQAEPTTRKKMLSVEVPALSSAASSSAPLKRGRKPKTEQQKSAVTTTTATSNNKHPSNPKKRGASSLQADEIDEHDSKRRSRRIASVSENQPEQKSVPAKSNRGRKKKV</sequence>
<proteinExistence type="predicted"/>
<dbReference type="STRING" id="28573.A0A0U1LWE9"/>
<accession>A0A0U1LWE9</accession>
<dbReference type="AlphaFoldDB" id="A0A0U1LWE9"/>
<keyword evidence="3" id="KW-1185">Reference proteome</keyword>
<evidence type="ECO:0000313" key="3">
    <source>
        <dbReference type="Proteomes" id="UP000054383"/>
    </source>
</evidence>
<reference evidence="2 3" key="1">
    <citation type="submission" date="2015-04" db="EMBL/GenBank/DDBJ databases">
        <authorList>
            <person name="Syromyatnikov M.Y."/>
            <person name="Popov V.N."/>
        </authorList>
    </citation>
    <scope>NUCLEOTIDE SEQUENCE [LARGE SCALE GENOMIC DNA]</scope>
    <source>
        <strain evidence="2">WF-38-12</strain>
    </source>
</reference>
<feature type="compositionally biased region" description="Low complexity" evidence="1">
    <location>
        <begin position="269"/>
        <end position="284"/>
    </location>
</feature>
<feature type="compositionally biased region" description="Basic and acidic residues" evidence="1">
    <location>
        <begin position="213"/>
        <end position="225"/>
    </location>
</feature>
<dbReference type="OMA" id="VFWIEEP"/>
<dbReference type="Proteomes" id="UP000054383">
    <property type="component" value="Unassembled WGS sequence"/>
</dbReference>
<evidence type="ECO:0000256" key="1">
    <source>
        <dbReference type="SAM" id="MobiDB-lite"/>
    </source>
</evidence>
<evidence type="ECO:0000313" key="2">
    <source>
        <dbReference type="EMBL" id="CRG87709.1"/>
    </source>
</evidence>
<feature type="region of interest" description="Disordered" evidence="1">
    <location>
        <begin position="188"/>
        <end position="389"/>
    </location>
</feature>
<organism evidence="2 3">
    <name type="scientific">Talaromyces islandicus</name>
    <name type="common">Penicillium islandicum</name>
    <dbReference type="NCBI Taxonomy" id="28573"/>
    <lineage>
        <taxon>Eukaryota</taxon>
        <taxon>Fungi</taxon>
        <taxon>Dikarya</taxon>
        <taxon>Ascomycota</taxon>
        <taxon>Pezizomycotina</taxon>
        <taxon>Eurotiomycetes</taxon>
        <taxon>Eurotiomycetidae</taxon>
        <taxon>Eurotiales</taxon>
        <taxon>Trichocomaceae</taxon>
        <taxon>Talaromyces</taxon>
        <taxon>Talaromyces sect. Islandici</taxon>
    </lineage>
</organism>
<feature type="compositionally biased region" description="Acidic residues" evidence="1">
    <location>
        <begin position="244"/>
        <end position="268"/>
    </location>
</feature>
<feature type="compositionally biased region" description="Low complexity" evidence="1">
    <location>
        <begin position="297"/>
        <end position="309"/>
    </location>
</feature>
<dbReference type="OrthoDB" id="5372734at2759"/>
<name>A0A0U1LWE9_TALIS</name>
<gene>
    <name evidence="2" type="ORF">PISL3812_04729</name>
</gene>
<dbReference type="EMBL" id="CVMT01000003">
    <property type="protein sequence ID" value="CRG87709.1"/>
    <property type="molecule type" value="Genomic_DNA"/>
</dbReference>
<protein>
    <submittedName>
        <fullName evidence="2">Uncharacterized protein</fullName>
    </submittedName>
</protein>
<feature type="compositionally biased region" description="Basic and acidic residues" evidence="1">
    <location>
        <begin position="70"/>
        <end position="82"/>
    </location>
</feature>
<feature type="region of interest" description="Disordered" evidence="1">
    <location>
        <begin position="65"/>
        <end position="120"/>
    </location>
</feature>
<feature type="compositionally biased region" description="Low complexity" evidence="1">
    <location>
        <begin position="320"/>
        <end position="334"/>
    </location>
</feature>